<sequence>MSTPREGRVAAPRRRRSARGRAVALLVVLGALALTLALPIREWVSQRMEISRLEASVAATQQEVADRTAEQERWQDPAYVAAQARSRLHFVLPGEIGYVVIGGDDTQVVTTAAGEERSWWSGLWDSVRVADAG</sequence>
<accession>A0A6J7HB40</accession>
<reference evidence="1" key="1">
    <citation type="submission" date="2020-05" db="EMBL/GenBank/DDBJ databases">
        <authorList>
            <person name="Chiriac C."/>
            <person name="Salcher M."/>
            <person name="Ghai R."/>
            <person name="Kavagutti S V."/>
        </authorList>
    </citation>
    <scope>NUCLEOTIDE SEQUENCE</scope>
</reference>
<proteinExistence type="predicted"/>
<organism evidence="1">
    <name type="scientific">freshwater metagenome</name>
    <dbReference type="NCBI Taxonomy" id="449393"/>
    <lineage>
        <taxon>unclassified sequences</taxon>
        <taxon>metagenomes</taxon>
        <taxon>ecological metagenomes</taxon>
    </lineage>
</organism>
<dbReference type="Pfam" id="PF04977">
    <property type="entry name" value="DivIC"/>
    <property type="match status" value="1"/>
</dbReference>
<dbReference type="InterPro" id="IPR007060">
    <property type="entry name" value="FtsL/DivIC"/>
</dbReference>
<name>A0A6J7HB40_9ZZZZ</name>
<protein>
    <submittedName>
        <fullName evidence="1">Unannotated protein</fullName>
    </submittedName>
</protein>
<gene>
    <name evidence="1" type="ORF">UFOPK3610_01151</name>
</gene>
<dbReference type="EMBL" id="CAFBMR010000044">
    <property type="protein sequence ID" value="CAB4916398.1"/>
    <property type="molecule type" value="Genomic_DNA"/>
</dbReference>
<dbReference type="AlphaFoldDB" id="A0A6J7HB40"/>
<evidence type="ECO:0000313" key="1">
    <source>
        <dbReference type="EMBL" id="CAB4916398.1"/>
    </source>
</evidence>